<accession>A0AAV8S1L1</accession>
<dbReference type="GO" id="GO:0005739">
    <property type="term" value="C:mitochondrion"/>
    <property type="evidence" value="ECO:0007669"/>
    <property type="project" value="TreeGrafter"/>
</dbReference>
<reference evidence="1 2" key="1">
    <citation type="submission" date="2022-12" db="EMBL/GenBank/DDBJ databases">
        <title>Chromosome-scale assembly of the Ensete ventricosum genome.</title>
        <authorList>
            <person name="Dussert Y."/>
            <person name="Stocks J."/>
            <person name="Wendawek A."/>
            <person name="Woldeyes F."/>
            <person name="Nichols R.A."/>
            <person name="Borrell J.S."/>
        </authorList>
    </citation>
    <scope>NUCLEOTIDE SEQUENCE [LARGE SCALE GENOMIC DNA]</scope>
    <source>
        <strain evidence="2">cv. Maze</strain>
        <tissue evidence="1">Seeds</tissue>
    </source>
</reference>
<organism evidence="1 2">
    <name type="scientific">Ensete ventricosum</name>
    <name type="common">Abyssinian banana</name>
    <name type="synonym">Musa ensete</name>
    <dbReference type="NCBI Taxonomy" id="4639"/>
    <lineage>
        <taxon>Eukaryota</taxon>
        <taxon>Viridiplantae</taxon>
        <taxon>Streptophyta</taxon>
        <taxon>Embryophyta</taxon>
        <taxon>Tracheophyta</taxon>
        <taxon>Spermatophyta</taxon>
        <taxon>Magnoliopsida</taxon>
        <taxon>Liliopsida</taxon>
        <taxon>Zingiberales</taxon>
        <taxon>Musaceae</taxon>
        <taxon>Ensete</taxon>
    </lineage>
</organism>
<dbReference type="Gene3D" id="1.20.1050.10">
    <property type="match status" value="1"/>
</dbReference>
<dbReference type="PANTHER" id="PTHR12782">
    <property type="entry name" value="MICROSOMAL PROSTAGLANDIN E SYNTHASE-2"/>
    <property type="match status" value="1"/>
</dbReference>
<dbReference type="AlphaFoldDB" id="A0AAV8S1L1"/>
<dbReference type="SUPFAM" id="SSF47616">
    <property type="entry name" value="GST C-terminal domain-like"/>
    <property type="match status" value="1"/>
</dbReference>
<dbReference type="EMBL" id="JAQQAF010000001">
    <property type="protein sequence ID" value="KAJ8513360.1"/>
    <property type="molecule type" value="Genomic_DNA"/>
</dbReference>
<dbReference type="PANTHER" id="PTHR12782:SF5">
    <property type="entry name" value="PROSTAGLANDIN E SYNTHASE 2"/>
    <property type="match status" value="1"/>
</dbReference>
<sequence length="206" mass="22939">MISSARKYYTASGYVRQVPLDGIYAIPIPTCSNCSQVDPAIAAAHVVVCTSESLGSSPLAPPAAFYVTTSPRSRWRPYPPPGQCWNPLRLLEGAAISRVDTQGCRPLPVRGRPPCVTRLKCRCVDDHLVHVLSPNIYRTTSEALESFDYMSKHAYRIMLDKSYIIPGQEALCRKTLALGRDTLQNILELQIIPQLSMAEASWWFED</sequence>
<protein>
    <submittedName>
        <fullName evidence="1">Uncharacterized protein</fullName>
    </submittedName>
</protein>
<keyword evidence="2" id="KW-1185">Reference proteome</keyword>
<comment type="caution">
    <text evidence="1">The sequence shown here is derived from an EMBL/GenBank/DDBJ whole genome shotgun (WGS) entry which is preliminary data.</text>
</comment>
<dbReference type="InterPro" id="IPR036282">
    <property type="entry name" value="Glutathione-S-Trfase_C_sf"/>
</dbReference>
<dbReference type="GO" id="GO:0050220">
    <property type="term" value="F:prostaglandin-E synthase activity"/>
    <property type="evidence" value="ECO:0007669"/>
    <property type="project" value="TreeGrafter"/>
</dbReference>
<dbReference type="Proteomes" id="UP001222027">
    <property type="component" value="Unassembled WGS sequence"/>
</dbReference>
<evidence type="ECO:0000313" key="1">
    <source>
        <dbReference type="EMBL" id="KAJ8513360.1"/>
    </source>
</evidence>
<proteinExistence type="predicted"/>
<evidence type="ECO:0000313" key="2">
    <source>
        <dbReference type="Proteomes" id="UP001222027"/>
    </source>
</evidence>
<name>A0AAV8S1L1_ENSVE</name>
<gene>
    <name evidence="1" type="ORF">OPV22_003794</name>
</gene>